<keyword evidence="4" id="KW-1185">Reference proteome</keyword>
<gene>
    <name evidence="3" type="ORF">M9458_019180</name>
</gene>
<accession>A0ABD0QB45</accession>
<comment type="caution">
    <text evidence="3">The sequence shown here is derived from an EMBL/GenBank/DDBJ whole genome shotgun (WGS) entry which is preliminary data.</text>
</comment>
<feature type="non-terminal residue" evidence="3">
    <location>
        <position position="55"/>
    </location>
</feature>
<organism evidence="3 4">
    <name type="scientific">Cirrhinus mrigala</name>
    <name type="common">Mrigala</name>
    <dbReference type="NCBI Taxonomy" id="683832"/>
    <lineage>
        <taxon>Eukaryota</taxon>
        <taxon>Metazoa</taxon>
        <taxon>Chordata</taxon>
        <taxon>Craniata</taxon>
        <taxon>Vertebrata</taxon>
        <taxon>Euteleostomi</taxon>
        <taxon>Actinopterygii</taxon>
        <taxon>Neopterygii</taxon>
        <taxon>Teleostei</taxon>
        <taxon>Ostariophysi</taxon>
        <taxon>Cypriniformes</taxon>
        <taxon>Cyprinidae</taxon>
        <taxon>Labeoninae</taxon>
        <taxon>Labeonini</taxon>
        <taxon>Cirrhinus</taxon>
    </lineage>
</organism>
<dbReference type="EMBL" id="JAMKFB020000009">
    <property type="protein sequence ID" value="KAL0183484.1"/>
    <property type="molecule type" value="Genomic_DNA"/>
</dbReference>
<dbReference type="PANTHER" id="PTHR47049:SF7">
    <property type="entry name" value="PIEZO-TYPE MECHANOSENSITIVE ION CHANNEL COMPONENT 2 ISOFORM X1"/>
    <property type="match status" value="1"/>
</dbReference>
<name>A0ABD0QB45_CIRMR</name>
<feature type="domain" description="Piezo THU9 and anchor" evidence="2">
    <location>
        <begin position="1"/>
        <end position="38"/>
    </location>
</feature>
<keyword evidence="1" id="KW-0812">Transmembrane</keyword>
<keyword evidence="1" id="KW-1133">Transmembrane helix</keyword>
<dbReference type="PANTHER" id="PTHR47049">
    <property type="entry name" value="PIEZO-TYPE MECHANOSENSITIVE ION CHANNEL HOMOLOG"/>
    <property type="match status" value="1"/>
</dbReference>
<evidence type="ECO:0000259" key="2">
    <source>
        <dbReference type="Pfam" id="PF24874"/>
    </source>
</evidence>
<sequence>KYPHRRGQRKKKVVKYTMGGFIIFALICIVWFPLLFMSLVKSVAGVTNQPVDVSI</sequence>
<protein>
    <recommendedName>
        <fullName evidence="2">Piezo THU9 and anchor domain-containing protein</fullName>
    </recommendedName>
</protein>
<dbReference type="AlphaFoldDB" id="A0ABD0QB45"/>
<feature type="transmembrane region" description="Helical" evidence="1">
    <location>
        <begin position="21"/>
        <end position="40"/>
    </location>
</feature>
<dbReference type="InterPro" id="IPR027272">
    <property type="entry name" value="Piezo"/>
</dbReference>
<evidence type="ECO:0000256" key="1">
    <source>
        <dbReference type="SAM" id="Phobius"/>
    </source>
</evidence>
<evidence type="ECO:0000313" key="4">
    <source>
        <dbReference type="Proteomes" id="UP001529510"/>
    </source>
</evidence>
<proteinExistence type="predicted"/>
<dbReference type="InterPro" id="IPR056770">
    <property type="entry name" value="Piezo_THU9_anchor"/>
</dbReference>
<dbReference type="Pfam" id="PF24874">
    <property type="entry name" value="Piezo_THU9_anchor"/>
    <property type="match status" value="1"/>
</dbReference>
<dbReference type="Proteomes" id="UP001529510">
    <property type="component" value="Unassembled WGS sequence"/>
</dbReference>
<keyword evidence="1" id="KW-0472">Membrane</keyword>
<reference evidence="3 4" key="1">
    <citation type="submission" date="2024-05" db="EMBL/GenBank/DDBJ databases">
        <title>Genome sequencing and assembly of Indian major carp, Cirrhinus mrigala (Hamilton, 1822).</title>
        <authorList>
            <person name="Mohindra V."/>
            <person name="Chowdhury L.M."/>
            <person name="Lal K."/>
            <person name="Jena J.K."/>
        </authorList>
    </citation>
    <scope>NUCLEOTIDE SEQUENCE [LARGE SCALE GENOMIC DNA]</scope>
    <source>
        <strain evidence="3">CM1030</strain>
        <tissue evidence="3">Blood</tissue>
    </source>
</reference>
<feature type="non-terminal residue" evidence="3">
    <location>
        <position position="1"/>
    </location>
</feature>
<evidence type="ECO:0000313" key="3">
    <source>
        <dbReference type="EMBL" id="KAL0183484.1"/>
    </source>
</evidence>